<evidence type="ECO:0000313" key="2">
    <source>
        <dbReference type="Proteomes" id="UP001162480"/>
    </source>
</evidence>
<protein>
    <submittedName>
        <fullName evidence="1">Uncharacterized protein</fullName>
    </submittedName>
</protein>
<dbReference type="Proteomes" id="UP001162480">
    <property type="component" value="Chromosome 7"/>
</dbReference>
<evidence type="ECO:0000313" key="1">
    <source>
        <dbReference type="EMBL" id="CAI9725574.1"/>
    </source>
</evidence>
<keyword evidence="2" id="KW-1185">Reference proteome</keyword>
<name>A0AA36B0X2_OCTVU</name>
<dbReference type="EMBL" id="OX597820">
    <property type="protein sequence ID" value="CAI9725574.1"/>
    <property type="molecule type" value="Genomic_DNA"/>
</dbReference>
<dbReference type="AlphaFoldDB" id="A0AA36B0X2"/>
<organism evidence="1 2">
    <name type="scientific">Octopus vulgaris</name>
    <name type="common">Common octopus</name>
    <dbReference type="NCBI Taxonomy" id="6645"/>
    <lineage>
        <taxon>Eukaryota</taxon>
        <taxon>Metazoa</taxon>
        <taxon>Spiralia</taxon>
        <taxon>Lophotrochozoa</taxon>
        <taxon>Mollusca</taxon>
        <taxon>Cephalopoda</taxon>
        <taxon>Coleoidea</taxon>
        <taxon>Octopodiformes</taxon>
        <taxon>Octopoda</taxon>
        <taxon>Incirrata</taxon>
        <taxon>Octopodidae</taxon>
        <taxon>Octopus</taxon>
    </lineage>
</organism>
<accession>A0AA36B0X2</accession>
<proteinExistence type="predicted"/>
<gene>
    <name evidence="1" type="ORF">OCTVUL_1B011950</name>
</gene>
<sequence>MALHSIDAILIENGINCLAIGLPEPIGVQQLEYHEGLEYLGIDTLTDKQRVIDNAVLESVDKKRRDFLIDSCIPVSICIVRSRFLSNTEQRTQFEGRNLKLLIFSQICQPICYIQEKKSLRS</sequence>
<reference evidence="1" key="1">
    <citation type="submission" date="2023-08" db="EMBL/GenBank/DDBJ databases">
        <authorList>
            <person name="Alioto T."/>
            <person name="Alioto T."/>
            <person name="Gomez Garrido J."/>
        </authorList>
    </citation>
    <scope>NUCLEOTIDE SEQUENCE</scope>
</reference>